<evidence type="ECO:0000259" key="3">
    <source>
        <dbReference type="Pfam" id="PF03781"/>
    </source>
</evidence>
<evidence type="ECO:0000256" key="2">
    <source>
        <dbReference type="SAM" id="Phobius"/>
    </source>
</evidence>
<dbReference type="InterPro" id="IPR051043">
    <property type="entry name" value="Sulfatase_Mod_Factor_Kinase"/>
</dbReference>
<dbReference type="AlphaFoldDB" id="A0A0B7HM67"/>
<evidence type="ECO:0000313" key="5">
    <source>
        <dbReference type="Proteomes" id="UP000044026"/>
    </source>
</evidence>
<dbReference type="GO" id="GO:0120147">
    <property type="term" value="F:formylglycine-generating oxidase activity"/>
    <property type="evidence" value="ECO:0007669"/>
    <property type="project" value="TreeGrafter"/>
</dbReference>
<dbReference type="RefSeq" id="WP_052456177.1">
    <property type="nucleotide sequence ID" value="NZ_CP022382.1"/>
</dbReference>
<dbReference type="PANTHER" id="PTHR23150">
    <property type="entry name" value="SULFATASE MODIFYING FACTOR 1, 2"/>
    <property type="match status" value="1"/>
</dbReference>
<keyword evidence="2" id="KW-0812">Transmembrane</keyword>
<evidence type="ECO:0000256" key="1">
    <source>
        <dbReference type="SAM" id="MobiDB-lite"/>
    </source>
</evidence>
<protein>
    <recommendedName>
        <fullName evidence="3">Sulfatase-modifying factor enzyme-like domain-containing protein</fullName>
    </recommendedName>
</protein>
<dbReference type="InterPro" id="IPR042095">
    <property type="entry name" value="SUMF_sf"/>
</dbReference>
<dbReference type="EMBL" id="CDOE01000076">
    <property type="protein sequence ID" value="CEN40375.1"/>
    <property type="molecule type" value="Genomic_DNA"/>
</dbReference>
<dbReference type="GeneID" id="69580151"/>
<dbReference type="Pfam" id="PF03781">
    <property type="entry name" value="FGE-sulfatase"/>
    <property type="match status" value="1"/>
</dbReference>
<dbReference type="Gene3D" id="3.90.1580.10">
    <property type="entry name" value="paralog of FGE (formylglycine-generating enzyme)"/>
    <property type="match status" value="1"/>
</dbReference>
<sequence>MKKTTLPQLNTSIFVRLTTSKVVVTLIMSTFLLISCSKKDDSTPKESEKSEIKEEIPTKTETAQPNNIKIAQEELIFVEGGTFDMGSPKGVGKAIEQPQHKVTLNSFKITKYEITNKQFAEFLTQKGNKQDQLGKWYQGSDIIQKGKTFEARQGKEKMPVVRVTWSGAKAFAQWAGGQLPTEAQWEYAAKGGKKSKGYIFSGSNDLNKVGWYNENSGGRIHNVGEKKPNELGIYDMSGNVWEFTADYWLRTYTTAPQTNPQQTTGKQYLRHGASAFCPKSACRVANRSTQTENTRHNMGFRVVFNVK</sequence>
<keyword evidence="2" id="KW-0472">Membrane</keyword>
<feature type="region of interest" description="Disordered" evidence="1">
    <location>
        <begin position="39"/>
        <end position="64"/>
    </location>
</feature>
<keyword evidence="2" id="KW-1133">Transmembrane helix</keyword>
<feature type="transmembrane region" description="Helical" evidence="2">
    <location>
        <begin position="12"/>
        <end position="34"/>
    </location>
</feature>
<name>A0A0B7HM67_9FLAO</name>
<organism evidence="4 5">
    <name type="scientific">Capnocytophaga canimorsus</name>
    <dbReference type="NCBI Taxonomy" id="28188"/>
    <lineage>
        <taxon>Bacteria</taxon>
        <taxon>Pseudomonadati</taxon>
        <taxon>Bacteroidota</taxon>
        <taxon>Flavobacteriia</taxon>
        <taxon>Flavobacteriales</taxon>
        <taxon>Flavobacteriaceae</taxon>
        <taxon>Capnocytophaga</taxon>
    </lineage>
</organism>
<dbReference type="InterPro" id="IPR005532">
    <property type="entry name" value="SUMF_dom"/>
</dbReference>
<feature type="compositionally biased region" description="Basic and acidic residues" evidence="1">
    <location>
        <begin position="39"/>
        <end position="58"/>
    </location>
</feature>
<dbReference type="InterPro" id="IPR016187">
    <property type="entry name" value="CTDL_fold"/>
</dbReference>
<gene>
    <name evidence="4" type="ORF">CCAN12_780113</name>
</gene>
<dbReference type="Proteomes" id="UP000044026">
    <property type="component" value="Unassembled WGS sequence"/>
</dbReference>
<accession>A0A0B7HM67</accession>
<evidence type="ECO:0000313" key="4">
    <source>
        <dbReference type="EMBL" id="CEN40375.1"/>
    </source>
</evidence>
<proteinExistence type="predicted"/>
<dbReference type="SUPFAM" id="SSF56436">
    <property type="entry name" value="C-type lectin-like"/>
    <property type="match status" value="1"/>
</dbReference>
<feature type="domain" description="Sulfatase-modifying factor enzyme-like" evidence="3">
    <location>
        <begin position="73"/>
        <end position="303"/>
    </location>
</feature>
<dbReference type="PANTHER" id="PTHR23150:SF19">
    <property type="entry name" value="FORMYLGLYCINE-GENERATING ENZYME"/>
    <property type="match status" value="1"/>
</dbReference>
<reference evidence="4 5" key="1">
    <citation type="submission" date="2015-01" db="EMBL/GenBank/DDBJ databases">
        <authorList>
            <person name="Xiang T."/>
            <person name="Song Y."/>
            <person name="Huang L."/>
            <person name="Wang B."/>
            <person name="Wu P."/>
        </authorList>
    </citation>
    <scope>NUCLEOTIDE SEQUENCE [LARGE SCALE GENOMIC DNA]</scope>
    <source>
        <strain evidence="4 5">Cc12</strain>
    </source>
</reference>